<dbReference type="EC" id="2.3.2.27" evidence="4"/>
<dbReference type="InterPro" id="IPR044600">
    <property type="entry name" value="ATL1/ATL16-like"/>
</dbReference>
<evidence type="ECO:0000259" key="15">
    <source>
        <dbReference type="Pfam" id="PF17123"/>
    </source>
</evidence>
<keyword evidence="7" id="KW-0479">Metal-binding</keyword>
<comment type="pathway">
    <text evidence="3">Protein modification; protein ubiquitination.</text>
</comment>
<organism evidence="16 17">
    <name type="scientific">Eragrostis curvula</name>
    <name type="common">weeping love grass</name>
    <dbReference type="NCBI Taxonomy" id="38414"/>
    <lineage>
        <taxon>Eukaryota</taxon>
        <taxon>Viridiplantae</taxon>
        <taxon>Streptophyta</taxon>
        <taxon>Embryophyta</taxon>
        <taxon>Tracheophyta</taxon>
        <taxon>Spermatophyta</taxon>
        <taxon>Magnoliopsida</taxon>
        <taxon>Liliopsida</taxon>
        <taxon>Poales</taxon>
        <taxon>Poaceae</taxon>
        <taxon>PACMAD clade</taxon>
        <taxon>Chloridoideae</taxon>
        <taxon>Eragrostideae</taxon>
        <taxon>Eragrostidinae</taxon>
        <taxon>Eragrostis</taxon>
    </lineage>
</organism>
<gene>
    <name evidence="16" type="ORF">EJB05_42104</name>
</gene>
<feature type="transmembrane region" description="Helical" evidence="14">
    <location>
        <begin position="29"/>
        <end position="47"/>
    </location>
</feature>
<comment type="subcellular location">
    <subcellularLocation>
        <location evidence="2">Membrane</location>
        <topology evidence="2">Single-pass membrane protein</topology>
    </subcellularLocation>
</comment>
<feature type="domain" description="RING-type" evidence="15">
    <location>
        <begin position="107"/>
        <end position="133"/>
    </location>
</feature>
<evidence type="ECO:0000256" key="14">
    <source>
        <dbReference type="SAM" id="Phobius"/>
    </source>
</evidence>
<dbReference type="SUPFAM" id="SSF57850">
    <property type="entry name" value="RING/U-box"/>
    <property type="match status" value="1"/>
</dbReference>
<name>A0A5J9TBC8_9POAL</name>
<dbReference type="Gene3D" id="3.30.40.10">
    <property type="entry name" value="Zinc/RING finger domain, C3HC4 (zinc finger)"/>
    <property type="match status" value="1"/>
</dbReference>
<evidence type="ECO:0000256" key="10">
    <source>
        <dbReference type="ARBA" id="ARBA00022833"/>
    </source>
</evidence>
<evidence type="ECO:0000256" key="11">
    <source>
        <dbReference type="ARBA" id="ARBA00022989"/>
    </source>
</evidence>
<keyword evidence="6 14" id="KW-0812">Transmembrane</keyword>
<feature type="transmembrane region" description="Helical" evidence="14">
    <location>
        <begin position="5"/>
        <end position="23"/>
    </location>
</feature>
<evidence type="ECO:0000256" key="8">
    <source>
        <dbReference type="ARBA" id="ARBA00022771"/>
    </source>
</evidence>
<dbReference type="InterPro" id="IPR013083">
    <property type="entry name" value="Znf_RING/FYVE/PHD"/>
</dbReference>
<evidence type="ECO:0000256" key="7">
    <source>
        <dbReference type="ARBA" id="ARBA00022723"/>
    </source>
</evidence>
<sequence>MPLKLALIVLPPLCICCVVLHVAGVPWSITGRIAAVLVAFLVVTGLCDRVRRRDTSEEEQNESSPNDESTAAPSRDAASAGLGSSAIAGLPVYKYEQKRGCGATADECAVCLGEMRPEEVVKRLPVCTHLFHAGPTLLGGKGSAPGLQIGGAPPQEPSYP</sequence>
<feature type="region of interest" description="Disordered" evidence="13">
    <location>
        <begin position="52"/>
        <end position="80"/>
    </location>
</feature>
<dbReference type="GO" id="GO:0008270">
    <property type="term" value="F:zinc ion binding"/>
    <property type="evidence" value="ECO:0007669"/>
    <property type="project" value="UniProtKB-KW"/>
</dbReference>
<evidence type="ECO:0000256" key="5">
    <source>
        <dbReference type="ARBA" id="ARBA00022679"/>
    </source>
</evidence>
<keyword evidence="12 14" id="KW-0472">Membrane</keyword>
<feature type="compositionally biased region" description="Polar residues" evidence="13">
    <location>
        <begin position="62"/>
        <end position="72"/>
    </location>
</feature>
<dbReference type="EMBL" id="RWGY01000039">
    <property type="protein sequence ID" value="TVU08693.1"/>
    <property type="molecule type" value="Genomic_DNA"/>
</dbReference>
<evidence type="ECO:0000313" key="16">
    <source>
        <dbReference type="EMBL" id="TVU08693.1"/>
    </source>
</evidence>
<dbReference type="PANTHER" id="PTHR46913">
    <property type="entry name" value="RING-H2 FINGER PROTEIN ATL16"/>
    <property type="match status" value="1"/>
</dbReference>
<evidence type="ECO:0000256" key="4">
    <source>
        <dbReference type="ARBA" id="ARBA00012483"/>
    </source>
</evidence>
<comment type="caution">
    <text evidence="16">The sequence shown here is derived from an EMBL/GenBank/DDBJ whole genome shotgun (WGS) entry which is preliminary data.</text>
</comment>
<dbReference type="GO" id="GO:0016567">
    <property type="term" value="P:protein ubiquitination"/>
    <property type="evidence" value="ECO:0007669"/>
    <property type="project" value="InterPro"/>
</dbReference>
<feature type="non-terminal residue" evidence="16">
    <location>
        <position position="1"/>
    </location>
</feature>
<dbReference type="Proteomes" id="UP000324897">
    <property type="component" value="Chromosome 3"/>
</dbReference>
<dbReference type="Gramene" id="TVU08693">
    <property type="protein sequence ID" value="TVU08693"/>
    <property type="gene ID" value="EJB05_42104"/>
</dbReference>
<evidence type="ECO:0000256" key="13">
    <source>
        <dbReference type="SAM" id="MobiDB-lite"/>
    </source>
</evidence>
<keyword evidence="11 14" id="KW-1133">Transmembrane helix</keyword>
<dbReference type="Pfam" id="PF17123">
    <property type="entry name" value="zf-RING_11"/>
    <property type="match status" value="1"/>
</dbReference>
<dbReference type="GO" id="GO:0061630">
    <property type="term" value="F:ubiquitin protein ligase activity"/>
    <property type="evidence" value="ECO:0007669"/>
    <property type="project" value="UniProtKB-EC"/>
</dbReference>
<keyword evidence="8" id="KW-0863">Zinc-finger</keyword>
<evidence type="ECO:0000256" key="1">
    <source>
        <dbReference type="ARBA" id="ARBA00000900"/>
    </source>
</evidence>
<protein>
    <recommendedName>
        <fullName evidence="4">RING-type E3 ubiquitin transferase</fullName>
        <ecNumber evidence="4">2.3.2.27</ecNumber>
    </recommendedName>
</protein>
<keyword evidence="5" id="KW-0808">Transferase</keyword>
<proteinExistence type="predicted"/>
<comment type="catalytic activity">
    <reaction evidence="1">
        <text>S-ubiquitinyl-[E2 ubiquitin-conjugating enzyme]-L-cysteine + [acceptor protein]-L-lysine = [E2 ubiquitin-conjugating enzyme]-L-cysteine + N(6)-ubiquitinyl-[acceptor protein]-L-lysine.</text>
        <dbReference type="EC" id="2.3.2.27"/>
    </reaction>
</comment>
<dbReference type="PANTHER" id="PTHR46913:SF1">
    <property type="entry name" value="RING-H2 FINGER PROTEIN ATL16"/>
    <property type="match status" value="1"/>
</dbReference>
<keyword evidence="17" id="KW-1185">Reference proteome</keyword>
<evidence type="ECO:0000256" key="12">
    <source>
        <dbReference type="ARBA" id="ARBA00023136"/>
    </source>
</evidence>
<evidence type="ECO:0000313" key="17">
    <source>
        <dbReference type="Proteomes" id="UP000324897"/>
    </source>
</evidence>
<accession>A0A5J9TBC8</accession>
<keyword evidence="10" id="KW-0862">Zinc</keyword>
<evidence type="ECO:0000256" key="9">
    <source>
        <dbReference type="ARBA" id="ARBA00022786"/>
    </source>
</evidence>
<keyword evidence="9" id="KW-0833">Ubl conjugation pathway</keyword>
<evidence type="ECO:0000256" key="2">
    <source>
        <dbReference type="ARBA" id="ARBA00004167"/>
    </source>
</evidence>
<dbReference type="GO" id="GO:0016020">
    <property type="term" value="C:membrane"/>
    <property type="evidence" value="ECO:0007669"/>
    <property type="project" value="UniProtKB-SubCell"/>
</dbReference>
<reference evidence="16 17" key="1">
    <citation type="journal article" date="2019" name="Sci. Rep.">
        <title>A high-quality genome of Eragrostis curvula grass provides insights into Poaceae evolution and supports new strategies to enhance forage quality.</title>
        <authorList>
            <person name="Carballo J."/>
            <person name="Santos B.A.C.M."/>
            <person name="Zappacosta D."/>
            <person name="Garbus I."/>
            <person name="Selva J.P."/>
            <person name="Gallo C.A."/>
            <person name="Diaz A."/>
            <person name="Albertini E."/>
            <person name="Caccamo M."/>
            <person name="Echenique V."/>
        </authorList>
    </citation>
    <scope>NUCLEOTIDE SEQUENCE [LARGE SCALE GENOMIC DNA]</scope>
    <source>
        <strain evidence="17">cv. Victoria</strain>
        <tissue evidence="16">Leaf</tissue>
    </source>
</reference>
<dbReference type="AlphaFoldDB" id="A0A5J9TBC8"/>
<dbReference type="OrthoDB" id="8062037at2759"/>
<evidence type="ECO:0000256" key="6">
    <source>
        <dbReference type="ARBA" id="ARBA00022692"/>
    </source>
</evidence>
<dbReference type="InterPro" id="IPR001841">
    <property type="entry name" value="Znf_RING"/>
</dbReference>
<feature type="region of interest" description="Disordered" evidence="13">
    <location>
        <begin position="141"/>
        <end position="160"/>
    </location>
</feature>
<evidence type="ECO:0000256" key="3">
    <source>
        <dbReference type="ARBA" id="ARBA00004906"/>
    </source>
</evidence>